<reference evidence="4" key="1">
    <citation type="submission" date="2024-02" db="UniProtKB">
        <authorList>
            <consortium name="WormBaseParasite"/>
        </authorList>
    </citation>
    <scope>IDENTIFICATION</scope>
</reference>
<dbReference type="SUPFAM" id="SSF56112">
    <property type="entry name" value="Protein kinase-like (PK-like)"/>
    <property type="match status" value="1"/>
</dbReference>
<sequence length="125" mass="14205">MPNDSLRERSLSDSLVQKTLAQEAIGNGGFGQLYSITGYSDPPVVLKYFDDTKFNPQQYHNARLAQLAIQQRNQQRKDEVEFLKALKHRGVVQYVGCVKDGENIVGIFMRLVENKTLAECKFLII</sequence>
<dbReference type="InterPro" id="IPR011009">
    <property type="entry name" value="Kinase-like_dom_sf"/>
</dbReference>
<dbReference type="GO" id="GO:0005524">
    <property type="term" value="F:ATP binding"/>
    <property type="evidence" value="ECO:0007669"/>
    <property type="project" value="UniProtKB-UniRule"/>
</dbReference>
<keyword evidence="3" id="KW-1185">Reference proteome</keyword>
<keyword evidence="1" id="KW-0547">Nucleotide-binding</keyword>
<protein>
    <recommendedName>
        <fullName evidence="2">Protein kinase domain-containing protein</fullName>
    </recommendedName>
</protein>
<dbReference type="Gene3D" id="1.10.510.10">
    <property type="entry name" value="Transferase(Phosphotransferase) domain 1"/>
    <property type="match status" value="1"/>
</dbReference>
<evidence type="ECO:0000259" key="2">
    <source>
        <dbReference type="PROSITE" id="PS50011"/>
    </source>
</evidence>
<dbReference type="InterPro" id="IPR000719">
    <property type="entry name" value="Prot_kinase_dom"/>
</dbReference>
<dbReference type="GO" id="GO:0004672">
    <property type="term" value="F:protein kinase activity"/>
    <property type="evidence" value="ECO:0007669"/>
    <property type="project" value="InterPro"/>
</dbReference>
<dbReference type="PROSITE" id="PS00107">
    <property type="entry name" value="PROTEIN_KINASE_ATP"/>
    <property type="match status" value="1"/>
</dbReference>
<feature type="domain" description="Protein kinase" evidence="2">
    <location>
        <begin position="19"/>
        <end position="125"/>
    </location>
</feature>
<proteinExistence type="predicted"/>
<evidence type="ECO:0000256" key="1">
    <source>
        <dbReference type="PROSITE-ProRule" id="PRU10141"/>
    </source>
</evidence>
<evidence type="ECO:0000313" key="4">
    <source>
        <dbReference type="WBParaSite" id="MBELARI_LOCUS18848"/>
    </source>
</evidence>
<feature type="binding site" evidence="1">
    <location>
        <position position="47"/>
    </location>
    <ligand>
        <name>ATP</name>
        <dbReference type="ChEBI" id="CHEBI:30616"/>
    </ligand>
</feature>
<dbReference type="Proteomes" id="UP000887575">
    <property type="component" value="Unassembled WGS sequence"/>
</dbReference>
<keyword evidence="1" id="KW-0067">ATP-binding</keyword>
<dbReference type="InterPro" id="IPR017441">
    <property type="entry name" value="Protein_kinase_ATP_BS"/>
</dbReference>
<dbReference type="PROSITE" id="PS50011">
    <property type="entry name" value="PROTEIN_KINASE_DOM"/>
    <property type="match status" value="1"/>
</dbReference>
<organism evidence="3 4">
    <name type="scientific">Mesorhabditis belari</name>
    <dbReference type="NCBI Taxonomy" id="2138241"/>
    <lineage>
        <taxon>Eukaryota</taxon>
        <taxon>Metazoa</taxon>
        <taxon>Ecdysozoa</taxon>
        <taxon>Nematoda</taxon>
        <taxon>Chromadorea</taxon>
        <taxon>Rhabditida</taxon>
        <taxon>Rhabditina</taxon>
        <taxon>Rhabditomorpha</taxon>
        <taxon>Rhabditoidea</taxon>
        <taxon>Rhabditidae</taxon>
        <taxon>Mesorhabditinae</taxon>
        <taxon>Mesorhabditis</taxon>
    </lineage>
</organism>
<evidence type="ECO:0000313" key="3">
    <source>
        <dbReference type="Proteomes" id="UP000887575"/>
    </source>
</evidence>
<dbReference type="WBParaSite" id="MBELARI_LOCUS18848">
    <property type="protein sequence ID" value="MBELARI_LOCUS18848"/>
    <property type="gene ID" value="MBELARI_LOCUS18848"/>
</dbReference>
<name>A0AAF3EXG2_9BILA</name>
<dbReference type="AlphaFoldDB" id="A0AAF3EXG2"/>
<accession>A0AAF3EXG2</accession>